<name>A0A6J8BV66_MYTCO</name>
<dbReference type="SUPFAM" id="SSF48726">
    <property type="entry name" value="Immunoglobulin"/>
    <property type="match status" value="2"/>
</dbReference>
<dbReference type="Proteomes" id="UP000507470">
    <property type="component" value="Unassembled WGS sequence"/>
</dbReference>
<keyword evidence="3" id="KW-1015">Disulfide bond</keyword>
<proteinExistence type="predicted"/>
<protein>
    <submittedName>
        <fullName evidence="9">OPCML</fullName>
    </submittedName>
</protein>
<dbReference type="InterPro" id="IPR051275">
    <property type="entry name" value="Cell_adhesion_signaling"/>
</dbReference>
<dbReference type="EMBL" id="CACVKT020003973">
    <property type="protein sequence ID" value="CAC5387131.1"/>
    <property type="molecule type" value="Genomic_DNA"/>
</dbReference>
<keyword evidence="2 6" id="KW-0472">Membrane</keyword>
<dbReference type="InterPro" id="IPR036179">
    <property type="entry name" value="Ig-like_dom_sf"/>
</dbReference>
<feature type="transmembrane region" description="Helical" evidence="6">
    <location>
        <begin position="331"/>
        <end position="351"/>
    </location>
</feature>
<evidence type="ECO:0000256" key="1">
    <source>
        <dbReference type="ARBA" id="ARBA00004479"/>
    </source>
</evidence>
<accession>A0A6J8BV66</accession>
<evidence type="ECO:0000256" key="4">
    <source>
        <dbReference type="ARBA" id="ARBA00023180"/>
    </source>
</evidence>
<evidence type="ECO:0000256" key="7">
    <source>
        <dbReference type="SAM" id="SignalP"/>
    </source>
</evidence>
<dbReference type="GO" id="GO:0050839">
    <property type="term" value="F:cell adhesion molecule binding"/>
    <property type="evidence" value="ECO:0007669"/>
    <property type="project" value="TreeGrafter"/>
</dbReference>
<keyword evidence="6" id="KW-0812">Transmembrane</keyword>
<dbReference type="GO" id="GO:0098609">
    <property type="term" value="P:cell-cell adhesion"/>
    <property type="evidence" value="ECO:0007669"/>
    <property type="project" value="TreeGrafter"/>
</dbReference>
<dbReference type="GO" id="GO:0005886">
    <property type="term" value="C:plasma membrane"/>
    <property type="evidence" value="ECO:0007669"/>
    <property type="project" value="TreeGrafter"/>
</dbReference>
<dbReference type="GO" id="GO:0005911">
    <property type="term" value="C:cell-cell junction"/>
    <property type="evidence" value="ECO:0007669"/>
    <property type="project" value="TreeGrafter"/>
</dbReference>
<dbReference type="InterPro" id="IPR013783">
    <property type="entry name" value="Ig-like_fold"/>
</dbReference>
<dbReference type="InterPro" id="IPR003599">
    <property type="entry name" value="Ig_sub"/>
</dbReference>
<dbReference type="OrthoDB" id="5985519at2759"/>
<dbReference type="AlphaFoldDB" id="A0A6J8BV66"/>
<keyword evidence="7" id="KW-0732">Signal</keyword>
<dbReference type="SMART" id="SM00409">
    <property type="entry name" value="IG"/>
    <property type="match status" value="2"/>
</dbReference>
<comment type="subcellular location">
    <subcellularLocation>
        <location evidence="1">Membrane</location>
        <topology evidence="1">Single-pass type I membrane protein</topology>
    </subcellularLocation>
</comment>
<keyword evidence="10" id="KW-1185">Reference proteome</keyword>
<dbReference type="Gene3D" id="2.60.40.10">
    <property type="entry name" value="Immunoglobulins"/>
    <property type="match status" value="2"/>
</dbReference>
<dbReference type="PANTHER" id="PTHR11640">
    <property type="entry name" value="NEPHRIN"/>
    <property type="match status" value="1"/>
</dbReference>
<dbReference type="PROSITE" id="PS50835">
    <property type="entry name" value="IG_LIKE"/>
    <property type="match status" value="1"/>
</dbReference>
<reference evidence="9 10" key="1">
    <citation type="submission" date="2020-06" db="EMBL/GenBank/DDBJ databases">
        <authorList>
            <person name="Li R."/>
            <person name="Bekaert M."/>
        </authorList>
    </citation>
    <scope>NUCLEOTIDE SEQUENCE [LARGE SCALE GENOMIC DNA]</scope>
    <source>
        <strain evidence="10">wild</strain>
    </source>
</reference>
<feature type="domain" description="Ig-like" evidence="8">
    <location>
        <begin position="229"/>
        <end position="314"/>
    </location>
</feature>
<evidence type="ECO:0000313" key="10">
    <source>
        <dbReference type="Proteomes" id="UP000507470"/>
    </source>
</evidence>
<evidence type="ECO:0000259" key="8">
    <source>
        <dbReference type="PROSITE" id="PS50835"/>
    </source>
</evidence>
<evidence type="ECO:0000256" key="5">
    <source>
        <dbReference type="ARBA" id="ARBA00023319"/>
    </source>
</evidence>
<keyword evidence="6" id="KW-1133">Transmembrane helix</keyword>
<dbReference type="InterPro" id="IPR007110">
    <property type="entry name" value="Ig-like_dom"/>
</dbReference>
<dbReference type="Pfam" id="PF13927">
    <property type="entry name" value="Ig_3"/>
    <property type="match status" value="1"/>
</dbReference>
<organism evidence="9 10">
    <name type="scientific">Mytilus coruscus</name>
    <name type="common">Sea mussel</name>
    <dbReference type="NCBI Taxonomy" id="42192"/>
    <lineage>
        <taxon>Eukaryota</taxon>
        <taxon>Metazoa</taxon>
        <taxon>Spiralia</taxon>
        <taxon>Lophotrochozoa</taxon>
        <taxon>Mollusca</taxon>
        <taxon>Bivalvia</taxon>
        <taxon>Autobranchia</taxon>
        <taxon>Pteriomorphia</taxon>
        <taxon>Mytilida</taxon>
        <taxon>Mytiloidea</taxon>
        <taxon>Mytilidae</taxon>
        <taxon>Mytilinae</taxon>
        <taxon>Mytilus</taxon>
    </lineage>
</organism>
<evidence type="ECO:0000256" key="6">
    <source>
        <dbReference type="SAM" id="Phobius"/>
    </source>
</evidence>
<sequence length="364" mass="41567">MDKSNLRLIWIVIAIWTTKGGSRNDPNHITHLNAKYGDQVILKCLNNTNATSWDGPSSLSSNMYNETPYAVDGQIVQQLPNANNFMVVGDISVGEYNLKIVNLTQKEEGYYKCNAHIGNTPFELRFLLKIKARPIHLSTNAENGSLVGTAGDQMNITCRVRTELHENETKIYLKMYHNEYIVKQSENELIIHSFIPESINNRDIFKCVVESVMLDVPLREIIFLEIEYPPLVRFDRNEQNLTVNEGTDFSLTCFAESNPVTTEIFWETNGILIKREIENNKNVRLNIVNIKRHHEGNYTCVAKNEVGSDKKTVYIRVLCCQVQTEMTQTSVIVSISVIIVVSILVGIIIFFTKAKLKKKRHDTR</sequence>
<gene>
    <name evidence="9" type="ORF">MCOR_22502</name>
</gene>
<evidence type="ECO:0000256" key="2">
    <source>
        <dbReference type="ARBA" id="ARBA00023136"/>
    </source>
</evidence>
<dbReference type="SMART" id="SM00408">
    <property type="entry name" value="IGc2"/>
    <property type="match status" value="1"/>
</dbReference>
<dbReference type="PANTHER" id="PTHR11640:SF31">
    <property type="entry name" value="IRREGULAR CHIASM C-ROUGHEST PROTEIN-RELATED"/>
    <property type="match status" value="1"/>
</dbReference>
<keyword evidence="4" id="KW-0325">Glycoprotein</keyword>
<dbReference type="InterPro" id="IPR003598">
    <property type="entry name" value="Ig_sub2"/>
</dbReference>
<feature type="chain" id="PRO_5026777530" evidence="7">
    <location>
        <begin position="21"/>
        <end position="364"/>
    </location>
</feature>
<dbReference type="FunFam" id="2.60.40.10:FF:000032">
    <property type="entry name" value="palladin isoform X1"/>
    <property type="match status" value="1"/>
</dbReference>
<feature type="signal peptide" evidence="7">
    <location>
        <begin position="1"/>
        <end position="20"/>
    </location>
</feature>
<keyword evidence="5" id="KW-0393">Immunoglobulin domain</keyword>
<evidence type="ECO:0000256" key="3">
    <source>
        <dbReference type="ARBA" id="ARBA00023157"/>
    </source>
</evidence>
<evidence type="ECO:0000313" key="9">
    <source>
        <dbReference type="EMBL" id="CAC5387131.1"/>
    </source>
</evidence>